<protein>
    <submittedName>
        <fullName evidence="2">Uncharacterized protein</fullName>
    </submittedName>
</protein>
<dbReference type="EMBL" id="CP001839">
    <property type="protein sequence ID" value="ADA67561.1"/>
    <property type="molecule type" value="Genomic_DNA"/>
</dbReference>
<feature type="transmembrane region" description="Helical" evidence="1">
    <location>
        <begin position="108"/>
        <end position="129"/>
    </location>
</feature>
<dbReference type="HOGENOM" id="CLU_1517229_0_0_0"/>
<proteinExistence type="predicted"/>
<keyword evidence="1" id="KW-1133">Transmembrane helix</keyword>
<keyword evidence="1" id="KW-0472">Membrane</keyword>
<evidence type="ECO:0000313" key="3">
    <source>
        <dbReference type="Proteomes" id="UP000000940"/>
    </source>
</evidence>
<feature type="transmembrane region" description="Helical" evidence="1">
    <location>
        <begin position="141"/>
        <end position="162"/>
    </location>
</feature>
<evidence type="ECO:0000313" key="2">
    <source>
        <dbReference type="EMBL" id="ADA67561.1"/>
    </source>
</evidence>
<organism evidence="2 3">
    <name type="scientific">Thermotoga petrophila (strain ATCC BAA-489 / DSM 13996 / JCM 10882 / RKU-10)</name>
    <name type="common">Thermotoga naphthophila</name>
    <dbReference type="NCBI Taxonomy" id="590168"/>
    <lineage>
        <taxon>Bacteria</taxon>
        <taxon>Thermotogati</taxon>
        <taxon>Thermotogota</taxon>
        <taxon>Thermotogae</taxon>
        <taxon>Thermotogales</taxon>
        <taxon>Thermotogaceae</taxon>
        <taxon>Thermotoga</taxon>
    </lineage>
</organism>
<evidence type="ECO:0000256" key="1">
    <source>
        <dbReference type="SAM" id="Phobius"/>
    </source>
</evidence>
<feature type="transmembrane region" description="Helical" evidence="1">
    <location>
        <begin position="48"/>
        <end position="70"/>
    </location>
</feature>
<reference evidence="2 3" key="1">
    <citation type="submission" date="2009-12" db="EMBL/GenBank/DDBJ databases">
        <title>Complete sequence of Thermotoga petrophila RKU-1.</title>
        <authorList>
            <consortium name="US DOE Joint Genome Institute"/>
            <person name="Lucas S."/>
            <person name="Copeland A."/>
            <person name="Lapidus A."/>
            <person name="Glavina del Rio T."/>
            <person name="Dalin E."/>
            <person name="Tice H."/>
            <person name="Bruce D."/>
            <person name="Goodwin L."/>
            <person name="Pitluck S."/>
            <person name="Munk A.C."/>
            <person name="Brettin T."/>
            <person name="Detter J.C."/>
            <person name="Han C."/>
            <person name="Tapia R."/>
            <person name="Larimer F."/>
            <person name="Land M."/>
            <person name="Hauser L."/>
            <person name="Kyrpides N."/>
            <person name="Mikhailova N."/>
            <person name="Nelson K.E."/>
            <person name="Gogarten J.P."/>
            <person name="Noll K.M."/>
        </authorList>
    </citation>
    <scope>NUCLEOTIDE SEQUENCE [LARGE SCALE GENOMIC DNA]</scope>
    <source>
        <strain evidence="3">ATCC BAA-489 / DSM 13996 / JCM 10882 / RKU-10</strain>
    </source>
</reference>
<dbReference type="AlphaFoldDB" id="D2C4A7"/>
<feature type="transmembrane region" description="Helical" evidence="1">
    <location>
        <begin position="82"/>
        <end position="102"/>
    </location>
</feature>
<accession>D2C4A7</accession>
<dbReference type="RefSeq" id="WP_012896510.1">
    <property type="nucleotide sequence ID" value="NC_013642.1"/>
</dbReference>
<name>D2C4A7_THEP2</name>
<gene>
    <name evidence="2" type="ordered locus">Tnap_1480</name>
</gene>
<dbReference type="Proteomes" id="UP000000940">
    <property type="component" value="Chromosome"/>
</dbReference>
<dbReference type="KEGG" id="tnp:Tnap_1480"/>
<sequence>MSLSMIMMGIFTILQQVIIPEKESGRIEFLLSNGFRIKSYLKSAILSMWLSGEIYLAIFFIVFVFLARTFNIKAFPTDVTKIFIYGTIVNTGVSTFISSVVMKIRRAALMRFVTIASVFALGYGGNVLINSTVKNFQGDIFSLLLTFSLIMGGVFFALGMFFGKGVDEETVVLTIPE</sequence>
<keyword evidence="1" id="KW-0812">Transmembrane</keyword>
<keyword evidence="3" id="KW-1185">Reference proteome</keyword>